<dbReference type="PANTHER" id="PTHR36573">
    <property type="entry name" value="INTERMEMBRANE PHOSPHOLIPID TRANSPORT SYSTEM BINDING PROTEIN MLAC"/>
    <property type="match status" value="1"/>
</dbReference>
<dbReference type="Pfam" id="PF05494">
    <property type="entry name" value="MlaC"/>
    <property type="match status" value="1"/>
</dbReference>
<name>A0AAU7NSB1_9GAMM</name>
<feature type="signal peptide" evidence="1">
    <location>
        <begin position="1"/>
        <end position="22"/>
    </location>
</feature>
<evidence type="ECO:0000313" key="2">
    <source>
        <dbReference type="EMBL" id="XBS19876.1"/>
    </source>
</evidence>
<sequence length="207" mass="23466">MFKMTIGAAVILLSLIGGSVFAQSESADEQEVTARQVVENFQQVLITVMKQGEKLGFQGRYDKMEEAIKDSHDLPKIARIVVGREWLKLSPEQQDKLTDVFSQLSISAYAHNFKEYSGESFEFVSEDETARGGVIIHTLFVIPDDKDVKFDYMLKKKGDSWRIINIIANGVSDLALKRSEYTSVLMREGFDALIAKITEKIDNYREQ</sequence>
<proteinExistence type="predicted"/>
<evidence type="ECO:0000313" key="3">
    <source>
        <dbReference type="Proteomes" id="UP001225378"/>
    </source>
</evidence>
<dbReference type="EMBL" id="CP157743">
    <property type="protein sequence ID" value="XBS19876.1"/>
    <property type="molecule type" value="Genomic_DNA"/>
</dbReference>
<keyword evidence="3" id="KW-1185">Reference proteome</keyword>
<dbReference type="PANTHER" id="PTHR36573:SF1">
    <property type="entry name" value="INTERMEMBRANE PHOSPHOLIPID TRANSPORT SYSTEM BINDING PROTEIN MLAC"/>
    <property type="match status" value="1"/>
</dbReference>
<dbReference type="KEGG" id="mech:Q9L42_016170"/>
<accession>A0AAU7NSB1</accession>
<dbReference type="AlphaFoldDB" id="A0AAU7NSB1"/>
<dbReference type="InterPro" id="IPR042245">
    <property type="entry name" value="Tgt2/MlaC_sf"/>
</dbReference>
<dbReference type="NCBIfam" id="TIGR03481">
    <property type="entry name" value="HpnM"/>
    <property type="match status" value="1"/>
</dbReference>
<dbReference type="Proteomes" id="UP001225378">
    <property type="component" value="Chromosome"/>
</dbReference>
<feature type="chain" id="PRO_5043324803" evidence="1">
    <location>
        <begin position="23"/>
        <end position="207"/>
    </location>
</feature>
<dbReference type="PIRSF" id="PIRSF004649">
    <property type="entry name" value="MlaC"/>
    <property type="match status" value="1"/>
</dbReference>
<dbReference type="InterPro" id="IPR017842">
    <property type="entry name" value="Hopanoid_biosyn-assoc_HpnM"/>
</dbReference>
<organism evidence="2 3">
    <name type="scientific">Methylomarinum roseum</name>
    <dbReference type="NCBI Taxonomy" id="3067653"/>
    <lineage>
        <taxon>Bacteria</taxon>
        <taxon>Pseudomonadati</taxon>
        <taxon>Pseudomonadota</taxon>
        <taxon>Gammaproteobacteria</taxon>
        <taxon>Methylococcales</taxon>
        <taxon>Methylococcaceae</taxon>
        <taxon>Methylomarinum</taxon>
    </lineage>
</organism>
<dbReference type="InterPro" id="IPR008869">
    <property type="entry name" value="MlaC/ttg2D"/>
</dbReference>
<gene>
    <name evidence="2" type="ORF">Q9L42_016170</name>
</gene>
<dbReference type="Gene3D" id="3.10.450.710">
    <property type="entry name" value="Tgt2/MlaC"/>
    <property type="match status" value="1"/>
</dbReference>
<dbReference type="RefSeq" id="WP_349431410.1">
    <property type="nucleotide sequence ID" value="NZ_CP157743.1"/>
</dbReference>
<keyword evidence="1" id="KW-0732">Signal</keyword>
<reference evidence="2 3" key="1">
    <citation type="journal article" date="2024" name="Microbiology">
        <title>Methylomarinum rosea sp. nov., a novel halophilic methanotrophic bacterium from the hypersaline Lake Elton.</title>
        <authorList>
            <person name="Suleimanov R.Z."/>
            <person name="Oshkin I.Y."/>
            <person name="Danilova O.V."/>
            <person name="Suzina N.E."/>
            <person name="Dedysh S.N."/>
        </authorList>
    </citation>
    <scope>NUCLEOTIDE SEQUENCE [LARGE SCALE GENOMIC DNA]</scope>
    <source>
        <strain evidence="2 3">Ch1-1</strain>
    </source>
</reference>
<evidence type="ECO:0000256" key="1">
    <source>
        <dbReference type="SAM" id="SignalP"/>
    </source>
</evidence>
<protein>
    <submittedName>
        <fullName evidence="2">ABC transporter substrate-binding protein</fullName>
    </submittedName>
</protein>